<reference evidence="1" key="2">
    <citation type="journal article" date="2015" name="Fish Shellfish Immunol.">
        <title>Early steps in the European eel (Anguilla anguilla)-Vibrio vulnificus interaction in the gills: Role of the RtxA13 toxin.</title>
        <authorList>
            <person name="Callol A."/>
            <person name="Pajuelo D."/>
            <person name="Ebbesson L."/>
            <person name="Teles M."/>
            <person name="MacKenzie S."/>
            <person name="Amaro C."/>
        </authorList>
    </citation>
    <scope>NUCLEOTIDE SEQUENCE</scope>
</reference>
<dbReference type="EMBL" id="GBXM01049383">
    <property type="protein sequence ID" value="JAH59194.1"/>
    <property type="molecule type" value="Transcribed_RNA"/>
</dbReference>
<accession>A0A0E9TZU4</accession>
<reference evidence="1" key="1">
    <citation type="submission" date="2014-11" db="EMBL/GenBank/DDBJ databases">
        <authorList>
            <person name="Amaro Gonzalez C."/>
        </authorList>
    </citation>
    <scope>NUCLEOTIDE SEQUENCE</scope>
</reference>
<name>A0A0E9TZU4_ANGAN</name>
<protein>
    <submittedName>
        <fullName evidence="1">Uncharacterized protein</fullName>
    </submittedName>
</protein>
<dbReference type="AlphaFoldDB" id="A0A0E9TZU4"/>
<sequence length="21" mass="2413">MEIRMHVLVMCCTGVALVMYL</sequence>
<evidence type="ECO:0000313" key="1">
    <source>
        <dbReference type="EMBL" id="JAH59194.1"/>
    </source>
</evidence>
<proteinExistence type="predicted"/>
<organism evidence="1">
    <name type="scientific">Anguilla anguilla</name>
    <name type="common">European freshwater eel</name>
    <name type="synonym">Muraena anguilla</name>
    <dbReference type="NCBI Taxonomy" id="7936"/>
    <lineage>
        <taxon>Eukaryota</taxon>
        <taxon>Metazoa</taxon>
        <taxon>Chordata</taxon>
        <taxon>Craniata</taxon>
        <taxon>Vertebrata</taxon>
        <taxon>Euteleostomi</taxon>
        <taxon>Actinopterygii</taxon>
        <taxon>Neopterygii</taxon>
        <taxon>Teleostei</taxon>
        <taxon>Anguilliformes</taxon>
        <taxon>Anguillidae</taxon>
        <taxon>Anguilla</taxon>
    </lineage>
</organism>